<keyword evidence="5" id="KW-1185">Reference proteome</keyword>
<reference evidence="4" key="2">
    <citation type="submission" date="2023-05" db="EMBL/GenBank/DDBJ databases">
        <authorList>
            <consortium name="Lawrence Berkeley National Laboratory"/>
            <person name="Steindorff A."/>
            <person name="Hensen N."/>
            <person name="Bonometti L."/>
            <person name="Westerberg I."/>
            <person name="Brannstrom I.O."/>
            <person name="Guillou S."/>
            <person name="Cros-Aarteil S."/>
            <person name="Calhoun S."/>
            <person name="Haridas S."/>
            <person name="Kuo A."/>
            <person name="Mondo S."/>
            <person name="Pangilinan J."/>
            <person name="Riley R."/>
            <person name="Labutti K."/>
            <person name="Andreopoulos B."/>
            <person name="Lipzen A."/>
            <person name="Chen C."/>
            <person name="Yanf M."/>
            <person name="Daum C."/>
            <person name="Ng V."/>
            <person name="Clum A."/>
            <person name="Ohm R."/>
            <person name="Martin F."/>
            <person name="Silar P."/>
            <person name="Natvig D."/>
            <person name="Lalanne C."/>
            <person name="Gautier V."/>
            <person name="Ament-Velasquez S.L."/>
            <person name="Kruys A."/>
            <person name="Hutchinson M.I."/>
            <person name="Powell A.J."/>
            <person name="Barry K."/>
            <person name="Miller A.N."/>
            <person name="Grigoriev I.V."/>
            <person name="Debuchy R."/>
            <person name="Gladieux P."/>
            <person name="Thoren M.H."/>
            <person name="Johannesson H."/>
        </authorList>
    </citation>
    <scope>NUCLEOTIDE SEQUENCE</scope>
    <source>
        <strain evidence="4">CBS 757.83</strain>
    </source>
</reference>
<dbReference type="CDD" id="cd01309">
    <property type="entry name" value="Met_dep_hydrolase_C"/>
    <property type="match status" value="1"/>
</dbReference>
<dbReference type="GO" id="GO:0008448">
    <property type="term" value="F:N-acetylglucosamine-6-phosphate deacetylase activity"/>
    <property type="evidence" value="ECO:0007669"/>
    <property type="project" value="TreeGrafter"/>
</dbReference>
<dbReference type="Pfam" id="PF01979">
    <property type="entry name" value="Amidohydro_1"/>
    <property type="match status" value="1"/>
</dbReference>
<dbReference type="InterPro" id="IPR006680">
    <property type="entry name" value="Amidohydro-rel"/>
</dbReference>
<keyword evidence="1" id="KW-0378">Hydrolase</keyword>
<dbReference type="PANTHER" id="PTHR11113">
    <property type="entry name" value="N-ACETYLGLUCOSAMINE-6-PHOSPHATE DEACETYLASE"/>
    <property type="match status" value="1"/>
</dbReference>
<dbReference type="SUPFAM" id="SSF51556">
    <property type="entry name" value="Metallo-dependent hydrolases"/>
    <property type="match status" value="1"/>
</dbReference>
<gene>
    <name evidence="4" type="ORF">N658DRAFT_559004</name>
</gene>
<feature type="region of interest" description="Disordered" evidence="2">
    <location>
        <begin position="1"/>
        <end position="21"/>
    </location>
</feature>
<sequence>MDGKGGVSSFESALPKTPRWQRRNPRRCRRLRFLALGCLCFIAFAQWKQLSRPPSPALPQNPDITIHGLSVKRLQDDLATCERLRKKPQDPIGAGRERNARYIDGHAPTLIKDATVWVGEPAAGTPPGAARKGAGFSWSKADVYLEHGLIKRVESSIALSSVASNTVVFNANGRPLTAGIIDMHSHAGVDSLPELVGNEDINEESSDTTPYIRSIDGLQPADHQIQVIKSGGVTTSLMLPGSANNMGGEAYVIKHAVGKADGRNETSAADMLADPDRNWRFMKMACGENPKRVYGRPGKQGPTSRLGESWEFRHAFEQVTKLVRDQDDWCSAVTAGVHDMQSYLPQELRWESLGALLRHQVRLNTHCYTIPDLEAFVDHTNEFKFRVRAFHHAHQTYLVPEILKRAYGGEPPASALFADNMWYKAEANVASEYAGKILYDNGLTPVYVSDNPVLNAQHVVFEAAKGYKYGLPYHAALAAVTTAPAELLGFGKRLGKVKPGFDADIVVWDSDPLSVGAAPVQVWIDGTAQFENPVELKKPVAEVMAPSENLSTIPDAPVAMDDVIFTGVSKVLTKDEAKGLSSTNVVVVSKGAVTCVGSCESELQAASRHGTPIINLQNGYLTDSFTAFGSKIGLNAIDAEKNTDNGPSGSAFTRAEDGLALDTQKTNISYTYGVTKAISAPRLMGLGTHHGMSVGFLTGSRNSLDNNAIFAPDAAVHYTLDLHIKSAGQPDITSISAAVGALRRKLLTAASKRADPVPDTYSENFYLQRVVNGSLPLVVTVHSADVMASLLRVKRAVEDATHTPLRMVVYGGAESHLVARELAAARVGVVLAPAFAYRVKWDQRRALTGAPLTNGTAVDRLLEAGVVTGMGLAEDWELGSWTELGESRLCFSLVGATVETTASASMCM</sequence>
<protein>
    <recommendedName>
        <fullName evidence="3">Amidohydrolase-related domain-containing protein</fullName>
    </recommendedName>
</protein>
<organism evidence="4 5">
    <name type="scientific">Parathielavia hyrcaniae</name>
    <dbReference type="NCBI Taxonomy" id="113614"/>
    <lineage>
        <taxon>Eukaryota</taxon>
        <taxon>Fungi</taxon>
        <taxon>Dikarya</taxon>
        <taxon>Ascomycota</taxon>
        <taxon>Pezizomycotina</taxon>
        <taxon>Sordariomycetes</taxon>
        <taxon>Sordariomycetidae</taxon>
        <taxon>Sordariales</taxon>
        <taxon>Chaetomiaceae</taxon>
        <taxon>Parathielavia</taxon>
    </lineage>
</organism>
<dbReference type="InterPro" id="IPR011059">
    <property type="entry name" value="Metal-dep_hydrolase_composite"/>
</dbReference>
<reference evidence="4" key="1">
    <citation type="journal article" date="2023" name="Mol. Phylogenet. Evol.">
        <title>Genome-scale phylogeny and comparative genomics of the fungal order Sordariales.</title>
        <authorList>
            <person name="Hensen N."/>
            <person name="Bonometti L."/>
            <person name="Westerberg I."/>
            <person name="Brannstrom I.O."/>
            <person name="Guillou S."/>
            <person name="Cros-Aarteil S."/>
            <person name="Calhoun S."/>
            <person name="Haridas S."/>
            <person name="Kuo A."/>
            <person name="Mondo S."/>
            <person name="Pangilinan J."/>
            <person name="Riley R."/>
            <person name="LaButti K."/>
            <person name="Andreopoulos B."/>
            <person name="Lipzen A."/>
            <person name="Chen C."/>
            <person name="Yan M."/>
            <person name="Daum C."/>
            <person name="Ng V."/>
            <person name="Clum A."/>
            <person name="Steindorff A."/>
            <person name="Ohm R.A."/>
            <person name="Martin F."/>
            <person name="Silar P."/>
            <person name="Natvig D.O."/>
            <person name="Lalanne C."/>
            <person name="Gautier V."/>
            <person name="Ament-Velasquez S.L."/>
            <person name="Kruys A."/>
            <person name="Hutchinson M.I."/>
            <person name="Powell A.J."/>
            <person name="Barry K."/>
            <person name="Miller A.N."/>
            <person name="Grigoriev I.V."/>
            <person name="Debuchy R."/>
            <person name="Gladieux P."/>
            <person name="Hiltunen Thoren M."/>
            <person name="Johannesson H."/>
        </authorList>
    </citation>
    <scope>NUCLEOTIDE SEQUENCE</scope>
    <source>
        <strain evidence="4">CBS 757.83</strain>
    </source>
</reference>
<comment type="caution">
    <text evidence="4">The sequence shown here is derived from an EMBL/GenBank/DDBJ whole genome shotgun (WGS) entry which is preliminary data.</text>
</comment>
<dbReference type="PANTHER" id="PTHR11113:SF14">
    <property type="entry name" value="N-ACETYLGLUCOSAMINE-6-PHOSPHATE DEACETYLASE"/>
    <property type="match status" value="1"/>
</dbReference>
<evidence type="ECO:0000313" key="5">
    <source>
        <dbReference type="Proteomes" id="UP001305647"/>
    </source>
</evidence>
<proteinExistence type="predicted"/>
<dbReference type="AlphaFoldDB" id="A0AAN6Q0D5"/>
<evidence type="ECO:0000256" key="1">
    <source>
        <dbReference type="ARBA" id="ARBA00022801"/>
    </source>
</evidence>
<dbReference type="GO" id="GO:0006046">
    <property type="term" value="P:N-acetylglucosamine catabolic process"/>
    <property type="evidence" value="ECO:0007669"/>
    <property type="project" value="TreeGrafter"/>
</dbReference>
<name>A0AAN6Q0D5_9PEZI</name>
<evidence type="ECO:0000259" key="3">
    <source>
        <dbReference type="Pfam" id="PF01979"/>
    </source>
</evidence>
<dbReference type="SUPFAM" id="SSF51338">
    <property type="entry name" value="Composite domain of metallo-dependent hydrolases"/>
    <property type="match status" value="1"/>
</dbReference>
<accession>A0AAN6Q0D5</accession>
<feature type="domain" description="Amidohydrolase-related" evidence="3">
    <location>
        <begin position="176"/>
        <end position="526"/>
    </location>
</feature>
<dbReference type="Proteomes" id="UP001305647">
    <property type="component" value="Unassembled WGS sequence"/>
</dbReference>
<dbReference type="InterPro" id="IPR032466">
    <property type="entry name" value="Metal_Hydrolase"/>
</dbReference>
<evidence type="ECO:0000313" key="4">
    <source>
        <dbReference type="EMBL" id="KAK4101138.1"/>
    </source>
</evidence>
<dbReference type="Gene3D" id="3.20.20.140">
    <property type="entry name" value="Metal-dependent hydrolases"/>
    <property type="match status" value="2"/>
</dbReference>
<dbReference type="EMBL" id="MU863636">
    <property type="protein sequence ID" value="KAK4101138.1"/>
    <property type="molecule type" value="Genomic_DNA"/>
</dbReference>
<evidence type="ECO:0000256" key="2">
    <source>
        <dbReference type="SAM" id="MobiDB-lite"/>
    </source>
</evidence>